<evidence type="ECO:0000313" key="1">
    <source>
        <dbReference type="EMBL" id="CAI6337906.1"/>
    </source>
</evidence>
<name>A0A9W4UKL4_9PLEO</name>
<dbReference type="AlphaFoldDB" id="A0A9W4UKL4"/>
<keyword evidence="2" id="KW-1185">Reference proteome</keyword>
<organism evidence="1 2">
    <name type="scientific">Periconia digitata</name>
    <dbReference type="NCBI Taxonomy" id="1303443"/>
    <lineage>
        <taxon>Eukaryota</taxon>
        <taxon>Fungi</taxon>
        <taxon>Dikarya</taxon>
        <taxon>Ascomycota</taxon>
        <taxon>Pezizomycotina</taxon>
        <taxon>Dothideomycetes</taxon>
        <taxon>Pleosporomycetidae</taxon>
        <taxon>Pleosporales</taxon>
        <taxon>Massarineae</taxon>
        <taxon>Periconiaceae</taxon>
        <taxon>Periconia</taxon>
    </lineage>
</organism>
<comment type="caution">
    <text evidence="1">The sequence shown here is derived from an EMBL/GenBank/DDBJ whole genome shotgun (WGS) entry which is preliminary data.</text>
</comment>
<sequence>MLSYLQVPLGGFVFSIILPLKHPFLFEVFQPRPLRQGSIFSFLRLTVAQLRVGNKATILRRLALKTTHKQMGIEGAMEGTRSAEYVTWIADWHI</sequence>
<dbReference type="EMBL" id="CAOQHR010000007">
    <property type="protein sequence ID" value="CAI6337906.1"/>
    <property type="molecule type" value="Genomic_DNA"/>
</dbReference>
<accession>A0A9W4UKL4</accession>
<evidence type="ECO:0000313" key="2">
    <source>
        <dbReference type="Proteomes" id="UP001152607"/>
    </source>
</evidence>
<protein>
    <submittedName>
        <fullName evidence="1">Uncharacterized protein</fullName>
    </submittedName>
</protein>
<dbReference type="Proteomes" id="UP001152607">
    <property type="component" value="Unassembled WGS sequence"/>
</dbReference>
<reference evidence="1" key="1">
    <citation type="submission" date="2023-01" db="EMBL/GenBank/DDBJ databases">
        <authorList>
            <person name="Van Ghelder C."/>
            <person name="Rancurel C."/>
        </authorList>
    </citation>
    <scope>NUCLEOTIDE SEQUENCE</scope>
    <source>
        <strain evidence="1">CNCM I-4278</strain>
    </source>
</reference>
<proteinExistence type="predicted"/>
<gene>
    <name evidence="1" type="ORF">PDIGIT_LOCUS11024</name>
</gene>